<evidence type="ECO:0000313" key="2">
    <source>
        <dbReference type="EMBL" id="WNT44344.1"/>
    </source>
</evidence>
<gene>
    <name evidence="2" type="primary">25</name>
    <name evidence="2" type="ORF">SEA_MABODAMACA_25</name>
</gene>
<keyword evidence="3" id="KW-1185">Reference proteome</keyword>
<keyword evidence="2" id="KW-0808">Transferase</keyword>
<name>A0AA96NFI8_9CAUD</name>
<dbReference type="InterPro" id="IPR027417">
    <property type="entry name" value="P-loop_NTPase"/>
</dbReference>
<feature type="region of interest" description="Disordered" evidence="1">
    <location>
        <begin position="163"/>
        <end position="182"/>
    </location>
</feature>
<accession>A0AA96NFI8</accession>
<dbReference type="GO" id="GO:0016301">
    <property type="term" value="F:kinase activity"/>
    <property type="evidence" value="ECO:0007669"/>
    <property type="project" value="UniProtKB-KW"/>
</dbReference>
<evidence type="ECO:0000313" key="3">
    <source>
        <dbReference type="Proteomes" id="UP001305869"/>
    </source>
</evidence>
<sequence>MSTGSLLLGLVGKKRTGKNHTARLLARFGYKEAAFADPLRDLALAINPVVGHTVTGYRRDGEPVVELYHYADALRDYGYEKAKEHFPEFRIFLQRLGTDGVRDVLGAKYGLRELLGDDLWIVLAEKRIEETDEPLVFTDVRFPNEARLIERLGGSTIRIERPGLAPSTDQHPSETAMDGVPTSHTIVNLGTPRALSDTVDKLIGDIA</sequence>
<evidence type="ECO:0000256" key="1">
    <source>
        <dbReference type="SAM" id="MobiDB-lite"/>
    </source>
</evidence>
<protein>
    <submittedName>
        <fullName evidence="2">Deoxynucleoside monophosphate kinase</fullName>
    </submittedName>
</protein>
<dbReference type="EMBL" id="OR613467">
    <property type="protein sequence ID" value="WNT44344.1"/>
    <property type="molecule type" value="Genomic_DNA"/>
</dbReference>
<proteinExistence type="predicted"/>
<organism evidence="2 3">
    <name type="scientific">Microbacterium phage Mabodamaca</name>
    <dbReference type="NCBI Taxonomy" id="3078574"/>
    <lineage>
        <taxon>Viruses</taxon>
        <taxon>Duplodnaviria</taxon>
        <taxon>Heunggongvirae</taxon>
        <taxon>Uroviricota</taxon>
        <taxon>Caudoviricetes</taxon>
        <taxon>Casidaviridae</taxon>
        <taxon>Mabodamacavirus</taxon>
        <taxon>Mabodamacavirus mabodamaca</taxon>
    </lineage>
</organism>
<dbReference type="Proteomes" id="UP001305869">
    <property type="component" value="Segment"/>
</dbReference>
<keyword evidence="2" id="KW-0418">Kinase</keyword>
<reference evidence="2 3" key="1">
    <citation type="submission" date="2023-09" db="EMBL/GenBank/DDBJ databases">
        <authorList>
            <person name="Astacio K.C."/>
            <person name="Barreto J.C."/>
            <person name="Colon C.A."/>
            <person name="Dejesus A.I."/>
            <person name="Gragirenes D.A."/>
            <person name="Navarro A."/>
            <person name="Negron R.A."/>
            <person name="Nunez P.S."/>
            <person name="Ortiz C.A."/>
            <person name="Ortiz A.Y."/>
            <person name="Roman V.A."/>
            <person name="Sanchez M.A."/>
            <person name="Serrano K.M."/>
            <person name="Klyczek K."/>
            <person name="Ko C."/>
            <person name="Russell D.A."/>
            <person name="Jacobs-Sera D."/>
            <person name="Hatfull G.F."/>
        </authorList>
    </citation>
    <scope>NUCLEOTIDE SEQUENCE [LARGE SCALE GENOMIC DNA]</scope>
</reference>
<dbReference type="Gene3D" id="3.40.50.300">
    <property type="entry name" value="P-loop containing nucleotide triphosphate hydrolases"/>
    <property type="match status" value="1"/>
</dbReference>